<evidence type="ECO:0000313" key="2">
    <source>
        <dbReference type="Proteomes" id="UP000316291"/>
    </source>
</evidence>
<reference evidence="1 2" key="1">
    <citation type="journal article" date="2015" name="Stand. Genomic Sci.">
        <title>Genomic Encyclopedia of Bacterial and Archaeal Type Strains, Phase III: the genomes of soil and plant-associated and newly described type strains.</title>
        <authorList>
            <person name="Whitman W.B."/>
            <person name="Woyke T."/>
            <person name="Klenk H.P."/>
            <person name="Zhou Y."/>
            <person name="Lilburn T.G."/>
            <person name="Beck B.J."/>
            <person name="De Vos P."/>
            <person name="Vandamme P."/>
            <person name="Eisen J.A."/>
            <person name="Garrity G."/>
            <person name="Hugenholtz P."/>
            <person name="Kyrpides N.C."/>
        </authorList>
    </citation>
    <scope>NUCLEOTIDE SEQUENCE [LARGE SCALE GENOMIC DNA]</scope>
    <source>
        <strain evidence="1 2">CGMCC 1.10948</strain>
    </source>
</reference>
<dbReference type="Proteomes" id="UP000316291">
    <property type="component" value="Unassembled WGS sequence"/>
</dbReference>
<keyword evidence="2" id="KW-1185">Reference proteome</keyword>
<organism evidence="1 2">
    <name type="scientific">Bradyrhizobium huanghuaihaiense</name>
    <dbReference type="NCBI Taxonomy" id="990078"/>
    <lineage>
        <taxon>Bacteria</taxon>
        <taxon>Pseudomonadati</taxon>
        <taxon>Pseudomonadota</taxon>
        <taxon>Alphaproteobacteria</taxon>
        <taxon>Hyphomicrobiales</taxon>
        <taxon>Nitrobacteraceae</taxon>
        <taxon>Bradyrhizobium</taxon>
    </lineage>
</organism>
<accession>A0A562QRV8</accession>
<evidence type="ECO:0000313" key="1">
    <source>
        <dbReference type="EMBL" id="TWI59489.1"/>
    </source>
</evidence>
<name>A0A562QRV8_9BRAD</name>
<dbReference type="EMBL" id="VLLA01000039">
    <property type="protein sequence ID" value="TWI59489.1"/>
    <property type="molecule type" value="Genomic_DNA"/>
</dbReference>
<dbReference type="AlphaFoldDB" id="A0A562QRV8"/>
<gene>
    <name evidence="1" type="ORF">IQ16_07944</name>
</gene>
<sequence length="128" mass="14070">MSEMTPTPLGRRRRTVLLALAIFAILSTTVPMALTDELHSDQDISLQKMQTTRTRAIPAMSAPSTKTSGLLRISAPHYCAGADVIDGIVSGNVAPIIRYMRGWRIECMIVPSSVKLVIQLFFQSLKLL</sequence>
<comment type="caution">
    <text evidence="1">The sequence shown here is derived from an EMBL/GenBank/DDBJ whole genome shotgun (WGS) entry which is preliminary data.</text>
</comment>
<proteinExistence type="predicted"/>
<protein>
    <submittedName>
        <fullName evidence="1">Uncharacterized protein</fullName>
    </submittedName>
</protein>